<sequence length="269" mass="29780">MSIGNVPNVDLFAYMRDIANNEEEVDVVYQHISHGEIVNPQDLIDEVPDNLLDDDEYDARHAGDEEDEPDDDDDDDDDDDRDEEDSDSDDGNDGGDNAESDSEEAEIIETAEPMNLETENVEVIEPIVNEEPVEVADIEESVVEVPKAITVQYVRSRRSKPVIEPVIVEEPNVIEPELIDVVQIAQEVMAEAETIAQIVEEADASVTDPIPADIPTTSSQVAENIEQVLESSPKVVSNVDENENEKKIAELEEMVTKLVEANELLKASN</sequence>
<dbReference type="Proteomes" id="UP001229421">
    <property type="component" value="Unassembled WGS sequence"/>
</dbReference>
<evidence type="ECO:0000313" key="3">
    <source>
        <dbReference type="EMBL" id="KAK1421753.1"/>
    </source>
</evidence>
<reference evidence="3" key="1">
    <citation type="journal article" date="2023" name="bioRxiv">
        <title>Improved chromosome-level genome assembly for marigold (Tagetes erecta).</title>
        <authorList>
            <person name="Jiang F."/>
            <person name="Yuan L."/>
            <person name="Wang S."/>
            <person name="Wang H."/>
            <person name="Xu D."/>
            <person name="Wang A."/>
            <person name="Fan W."/>
        </authorList>
    </citation>
    <scope>NUCLEOTIDE SEQUENCE</scope>
    <source>
        <strain evidence="3">WSJ</strain>
        <tissue evidence="3">Leaf</tissue>
    </source>
</reference>
<comment type="caution">
    <text evidence="3">The sequence shown here is derived from an EMBL/GenBank/DDBJ whole genome shotgun (WGS) entry which is preliminary data.</text>
</comment>
<name>A0AAD8KFC0_TARER</name>
<protein>
    <submittedName>
        <fullName evidence="3">Uncharacterized protein</fullName>
    </submittedName>
</protein>
<keyword evidence="4" id="KW-1185">Reference proteome</keyword>
<accession>A0AAD8KFC0</accession>
<proteinExistence type="predicted"/>
<evidence type="ECO:0000256" key="2">
    <source>
        <dbReference type="SAM" id="MobiDB-lite"/>
    </source>
</evidence>
<feature type="compositionally biased region" description="Acidic residues" evidence="2">
    <location>
        <begin position="43"/>
        <end position="57"/>
    </location>
</feature>
<gene>
    <name evidence="3" type="ORF">QVD17_24352</name>
</gene>
<feature type="compositionally biased region" description="Acidic residues" evidence="2">
    <location>
        <begin position="64"/>
        <end position="109"/>
    </location>
</feature>
<feature type="region of interest" description="Disordered" evidence="2">
    <location>
        <begin position="35"/>
        <end position="117"/>
    </location>
</feature>
<keyword evidence="1" id="KW-0175">Coiled coil</keyword>
<dbReference type="AlphaFoldDB" id="A0AAD8KFC0"/>
<feature type="coiled-coil region" evidence="1">
    <location>
        <begin position="241"/>
        <end position="268"/>
    </location>
</feature>
<dbReference type="EMBL" id="JAUHHV010000006">
    <property type="protein sequence ID" value="KAK1421753.1"/>
    <property type="molecule type" value="Genomic_DNA"/>
</dbReference>
<evidence type="ECO:0000313" key="4">
    <source>
        <dbReference type="Proteomes" id="UP001229421"/>
    </source>
</evidence>
<evidence type="ECO:0000256" key="1">
    <source>
        <dbReference type="SAM" id="Coils"/>
    </source>
</evidence>
<organism evidence="3 4">
    <name type="scientific">Tagetes erecta</name>
    <name type="common">African marigold</name>
    <dbReference type="NCBI Taxonomy" id="13708"/>
    <lineage>
        <taxon>Eukaryota</taxon>
        <taxon>Viridiplantae</taxon>
        <taxon>Streptophyta</taxon>
        <taxon>Embryophyta</taxon>
        <taxon>Tracheophyta</taxon>
        <taxon>Spermatophyta</taxon>
        <taxon>Magnoliopsida</taxon>
        <taxon>eudicotyledons</taxon>
        <taxon>Gunneridae</taxon>
        <taxon>Pentapetalae</taxon>
        <taxon>asterids</taxon>
        <taxon>campanulids</taxon>
        <taxon>Asterales</taxon>
        <taxon>Asteraceae</taxon>
        <taxon>Asteroideae</taxon>
        <taxon>Heliantheae alliance</taxon>
        <taxon>Tageteae</taxon>
        <taxon>Tagetes</taxon>
    </lineage>
</organism>